<dbReference type="Proteomes" id="UP000249915">
    <property type="component" value="Unassembled WGS sequence"/>
</dbReference>
<proteinExistence type="inferred from homology"/>
<keyword evidence="3" id="KW-1185">Reference proteome</keyword>
<evidence type="ECO:0000313" key="3">
    <source>
        <dbReference type="Proteomes" id="UP000249915"/>
    </source>
</evidence>
<dbReference type="AlphaFoldDB" id="A0A2V4AK56"/>
<dbReference type="EMBL" id="MASW01000006">
    <property type="protein sequence ID" value="PXY20668.1"/>
    <property type="molecule type" value="Genomic_DNA"/>
</dbReference>
<accession>A0A2V4AK56</accession>
<evidence type="ECO:0000313" key="2">
    <source>
        <dbReference type="EMBL" id="PXY20668.1"/>
    </source>
</evidence>
<dbReference type="Gene3D" id="3.30.1330.40">
    <property type="entry name" value="RutC-like"/>
    <property type="match status" value="1"/>
</dbReference>
<dbReference type="SUPFAM" id="SSF55298">
    <property type="entry name" value="YjgF-like"/>
    <property type="match status" value="1"/>
</dbReference>
<dbReference type="GO" id="GO:0005829">
    <property type="term" value="C:cytosol"/>
    <property type="evidence" value="ECO:0007669"/>
    <property type="project" value="TreeGrafter"/>
</dbReference>
<protein>
    <submittedName>
        <fullName evidence="2">Enamine deaminase RidA</fullName>
    </submittedName>
</protein>
<dbReference type="GO" id="GO:0019239">
    <property type="term" value="F:deaminase activity"/>
    <property type="evidence" value="ECO:0007669"/>
    <property type="project" value="TreeGrafter"/>
</dbReference>
<comment type="similarity">
    <text evidence="1">Belongs to the RutC family.</text>
</comment>
<sequence>MIIERIGGKPDWYEPYNISLGIRAGELLFLSGQAGIDEHGRTVAGGFTAQARQAFANLATVLGRAGAGLADVVKVTIMVTDMSRLDEIIALRAEFFSEPYPADTLVQVAGLAQPDWLIEIDAVAALR</sequence>
<dbReference type="PANTHER" id="PTHR11803:SF58">
    <property type="entry name" value="PROTEIN HMF1-RELATED"/>
    <property type="match status" value="1"/>
</dbReference>
<organism evidence="2 3">
    <name type="scientific">Prauserella muralis</name>
    <dbReference type="NCBI Taxonomy" id="588067"/>
    <lineage>
        <taxon>Bacteria</taxon>
        <taxon>Bacillati</taxon>
        <taxon>Actinomycetota</taxon>
        <taxon>Actinomycetes</taxon>
        <taxon>Pseudonocardiales</taxon>
        <taxon>Pseudonocardiaceae</taxon>
        <taxon>Prauserella</taxon>
    </lineage>
</organism>
<dbReference type="OrthoDB" id="3212792at2"/>
<dbReference type="CDD" id="cd00448">
    <property type="entry name" value="YjgF_YER057c_UK114_family"/>
    <property type="match status" value="1"/>
</dbReference>
<dbReference type="PANTHER" id="PTHR11803">
    <property type="entry name" value="2-IMINOBUTANOATE/2-IMINOPROPANOATE DEAMINASE RIDA"/>
    <property type="match status" value="1"/>
</dbReference>
<gene>
    <name evidence="2" type="ORF">BAY60_24315</name>
</gene>
<dbReference type="RefSeq" id="WP_112283636.1">
    <property type="nucleotide sequence ID" value="NZ_MASW01000006.1"/>
</dbReference>
<name>A0A2V4AK56_9PSEU</name>
<dbReference type="Pfam" id="PF01042">
    <property type="entry name" value="Ribonuc_L-PSP"/>
    <property type="match status" value="1"/>
</dbReference>
<evidence type="ECO:0000256" key="1">
    <source>
        <dbReference type="ARBA" id="ARBA00010552"/>
    </source>
</evidence>
<reference evidence="2 3" key="1">
    <citation type="submission" date="2016-07" db="EMBL/GenBank/DDBJ databases">
        <title>Draft genome sequence of Prauserella muralis DSM 45305, isolated from a mould-covered wall in an indoor environment.</title>
        <authorList>
            <person name="Ruckert C."/>
            <person name="Albersmeier A."/>
            <person name="Jiang C.-L."/>
            <person name="Jiang Y."/>
            <person name="Kalinowski J."/>
            <person name="Schneider O."/>
            <person name="Winkler A."/>
            <person name="Zotchev S.B."/>
        </authorList>
    </citation>
    <scope>NUCLEOTIDE SEQUENCE [LARGE SCALE GENOMIC DNA]</scope>
    <source>
        <strain evidence="2 3">DSM 45305</strain>
    </source>
</reference>
<comment type="caution">
    <text evidence="2">The sequence shown here is derived from an EMBL/GenBank/DDBJ whole genome shotgun (WGS) entry which is preliminary data.</text>
</comment>
<dbReference type="InterPro" id="IPR006175">
    <property type="entry name" value="YjgF/YER057c/UK114"/>
</dbReference>
<dbReference type="InterPro" id="IPR035959">
    <property type="entry name" value="RutC-like_sf"/>
</dbReference>